<dbReference type="GO" id="GO:0005975">
    <property type="term" value="P:carbohydrate metabolic process"/>
    <property type="evidence" value="ECO:0007669"/>
    <property type="project" value="InterPro"/>
</dbReference>
<evidence type="ECO:0000256" key="4">
    <source>
        <dbReference type="RuleBase" id="RU361169"/>
    </source>
</evidence>
<organism evidence="6 7">
    <name type="scientific">[Clostridium] clostridioforme 90A8</name>
    <dbReference type="NCBI Taxonomy" id="999408"/>
    <lineage>
        <taxon>Bacteria</taxon>
        <taxon>Bacillati</taxon>
        <taxon>Bacillota</taxon>
        <taxon>Clostridia</taxon>
        <taxon>Lachnospirales</taxon>
        <taxon>Lachnospiraceae</taxon>
        <taxon>Enterocloster</taxon>
    </lineage>
</organism>
<dbReference type="InterPro" id="IPR000743">
    <property type="entry name" value="Glyco_hydro_28"/>
</dbReference>
<accession>A0A0E2HU13</accession>
<dbReference type="GO" id="GO:0004650">
    <property type="term" value="F:polygalacturonase activity"/>
    <property type="evidence" value="ECO:0007669"/>
    <property type="project" value="InterPro"/>
</dbReference>
<evidence type="ECO:0000259" key="5">
    <source>
        <dbReference type="Pfam" id="PF12708"/>
    </source>
</evidence>
<dbReference type="AlphaFoldDB" id="A0A0E2HU13"/>
<dbReference type="Pfam" id="PF00295">
    <property type="entry name" value="Glyco_hydro_28"/>
    <property type="match status" value="1"/>
</dbReference>
<dbReference type="Pfam" id="PF12708">
    <property type="entry name" value="Pect-lyase_RHGA_epim"/>
    <property type="match status" value="1"/>
</dbReference>
<dbReference type="Proteomes" id="UP000013085">
    <property type="component" value="Unassembled WGS sequence"/>
</dbReference>
<gene>
    <name evidence="6" type="ORF">HMPREF1090_00617</name>
</gene>
<dbReference type="HOGENOM" id="CLU_016031_8_3_9"/>
<dbReference type="PANTHER" id="PTHR31339:SF9">
    <property type="entry name" value="PLASMIN AND FIBRONECTIN-BINDING PROTEIN A"/>
    <property type="match status" value="1"/>
</dbReference>
<dbReference type="InterPro" id="IPR012334">
    <property type="entry name" value="Pectin_lyas_fold"/>
</dbReference>
<dbReference type="InterPro" id="IPR051801">
    <property type="entry name" value="GH28_Enzymes"/>
</dbReference>
<evidence type="ECO:0000256" key="3">
    <source>
        <dbReference type="ARBA" id="ARBA00023295"/>
    </source>
</evidence>
<comment type="caution">
    <text evidence="6">The sequence shown here is derived from an EMBL/GenBank/DDBJ whole genome shotgun (WGS) entry which is preliminary data.</text>
</comment>
<comment type="similarity">
    <text evidence="1 4">Belongs to the glycosyl hydrolase 28 family.</text>
</comment>
<sequence>MDLKVIYKNARCAVLEIEDGGTYEASRMYRIYLNGEFIRETGKAVTSIYNLKPDTGYQVEARSGDSLVFKTSFTTDSEYVTLDVRDFGAKGDGIQDDTLFIQAAIMACPEKSRVLIPAGTYRIVSLFLKDNVNIELAEGAVLSAYTDRTRFPVFQGMIQSYDEQGEYNLGTWEGNPLPMFTGIITGVNVKEAVIYGQGIIDGNAGTGEGNWWHEPKVIHTACRPRMIFLERCRQVTVQGITVRNSPSWNIHPYFSDHLRFFDLKVLSPKDSPNTDGLDPESCKDVEIAGVCFSVGDDCIAVKSGKIYMGSTYKCPSKNISIRRCCMRDGHGSVTIGSEMAGGVKDLTVKDCMFLHTDRGLRIKTRRGRGKDAVVDKIVFEHIRMDHVMTPFVINCFYFCDPDGHSEYVRTKEALPVDDKTPFIKSLCFRDIEAENCHVAAAYMYGLPEQRIGRVEMERVRVSYAASAREGQPAMMDGCDSHICRMGIYANQIEELVLKDVKVEGQDGPAIITENIGCVCGSI</sequence>
<dbReference type="EMBL" id="AGYR01000005">
    <property type="protein sequence ID" value="ENZ19233.1"/>
    <property type="molecule type" value="Genomic_DNA"/>
</dbReference>
<evidence type="ECO:0000313" key="7">
    <source>
        <dbReference type="Proteomes" id="UP000013085"/>
    </source>
</evidence>
<dbReference type="GeneID" id="57962519"/>
<keyword evidence="3 4" id="KW-0326">Glycosidase</keyword>
<evidence type="ECO:0000256" key="1">
    <source>
        <dbReference type="ARBA" id="ARBA00008834"/>
    </source>
</evidence>
<dbReference type="Gene3D" id="2.160.20.10">
    <property type="entry name" value="Single-stranded right-handed beta-helix, Pectin lyase-like"/>
    <property type="match status" value="1"/>
</dbReference>
<name>A0A0E2HU13_9FIRM</name>
<dbReference type="SUPFAM" id="SSF51126">
    <property type="entry name" value="Pectin lyase-like"/>
    <property type="match status" value="1"/>
</dbReference>
<feature type="domain" description="Rhamnogalacturonase A/B/Epimerase-like pectate lyase" evidence="5">
    <location>
        <begin position="83"/>
        <end position="133"/>
    </location>
</feature>
<reference evidence="6 7" key="1">
    <citation type="submission" date="2013-01" db="EMBL/GenBank/DDBJ databases">
        <title>The Genome Sequence of Clostridium clostridioforme 90A8.</title>
        <authorList>
            <consortium name="The Broad Institute Genome Sequencing Platform"/>
            <person name="Earl A."/>
            <person name="Ward D."/>
            <person name="Feldgarden M."/>
            <person name="Gevers D."/>
            <person name="Courvalin P."/>
            <person name="Lambert T."/>
            <person name="Walker B."/>
            <person name="Young S.K."/>
            <person name="Zeng Q."/>
            <person name="Gargeya S."/>
            <person name="Fitzgerald M."/>
            <person name="Haas B."/>
            <person name="Abouelleil A."/>
            <person name="Alvarado L."/>
            <person name="Arachchi H.M."/>
            <person name="Berlin A.M."/>
            <person name="Chapman S.B."/>
            <person name="Dewar J."/>
            <person name="Goldberg J."/>
            <person name="Griggs A."/>
            <person name="Gujja S."/>
            <person name="Hansen M."/>
            <person name="Howarth C."/>
            <person name="Imamovic A."/>
            <person name="Larimer J."/>
            <person name="McCowan C."/>
            <person name="Murphy C."/>
            <person name="Neiman D."/>
            <person name="Pearson M."/>
            <person name="Priest M."/>
            <person name="Roberts A."/>
            <person name="Saif S."/>
            <person name="Shea T."/>
            <person name="Sisk P."/>
            <person name="Sykes S."/>
            <person name="Wortman J."/>
            <person name="Nusbaum C."/>
            <person name="Birren B."/>
        </authorList>
    </citation>
    <scope>NUCLEOTIDE SEQUENCE [LARGE SCALE GENOMIC DNA]</scope>
    <source>
        <strain evidence="6 7">90A8</strain>
    </source>
</reference>
<evidence type="ECO:0000313" key="6">
    <source>
        <dbReference type="EMBL" id="ENZ19233.1"/>
    </source>
</evidence>
<dbReference type="InterPro" id="IPR011050">
    <property type="entry name" value="Pectin_lyase_fold/virulence"/>
</dbReference>
<dbReference type="PANTHER" id="PTHR31339">
    <property type="entry name" value="PECTIN LYASE-RELATED"/>
    <property type="match status" value="1"/>
</dbReference>
<protein>
    <submittedName>
        <fullName evidence="6">Glycoside hydrolase</fullName>
    </submittedName>
</protein>
<dbReference type="InterPro" id="IPR024535">
    <property type="entry name" value="RHGA/B-epi-like_pectate_lyase"/>
</dbReference>
<dbReference type="PATRIC" id="fig|999408.3.peg.661"/>
<proteinExistence type="inferred from homology"/>
<keyword evidence="2 4" id="KW-0378">Hydrolase</keyword>
<evidence type="ECO:0000256" key="2">
    <source>
        <dbReference type="ARBA" id="ARBA00022801"/>
    </source>
</evidence>
<dbReference type="RefSeq" id="WP_002586726.1">
    <property type="nucleotide sequence ID" value="NZ_KB850987.1"/>
</dbReference>